<gene>
    <name evidence="1" type="ORF">OCU04_012626</name>
</gene>
<proteinExistence type="predicted"/>
<keyword evidence="2" id="KW-1185">Reference proteome</keyword>
<dbReference type="Proteomes" id="UP001152300">
    <property type="component" value="Unassembled WGS sequence"/>
</dbReference>
<accession>A0A9X0A9A5</accession>
<dbReference type="EMBL" id="JAPEIS010000016">
    <property type="protein sequence ID" value="KAJ8058437.1"/>
    <property type="molecule type" value="Genomic_DNA"/>
</dbReference>
<sequence>MLRFRAEEVDDTACATGHTNTIGTSVPIPFTIGIHSDLHKTGLYSTVAPNMSQKETPLVSYHPPKHCP</sequence>
<dbReference type="AlphaFoldDB" id="A0A9X0A9A5"/>
<evidence type="ECO:0000313" key="2">
    <source>
        <dbReference type="Proteomes" id="UP001152300"/>
    </source>
</evidence>
<organism evidence="1 2">
    <name type="scientific">Sclerotinia nivalis</name>
    <dbReference type="NCBI Taxonomy" id="352851"/>
    <lineage>
        <taxon>Eukaryota</taxon>
        <taxon>Fungi</taxon>
        <taxon>Dikarya</taxon>
        <taxon>Ascomycota</taxon>
        <taxon>Pezizomycotina</taxon>
        <taxon>Leotiomycetes</taxon>
        <taxon>Helotiales</taxon>
        <taxon>Sclerotiniaceae</taxon>
        <taxon>Sclerotinia</taxon>
    </lineage>
</organism>
<comment type="caution">
    <text evidence="1">The sequence shown here is derived from an EMBL/GenBank/DDBJ whole genome shotgun (WGS) entry which is preliminary data.</text>
</comment>
<protein>
    <submittedName>
        <fullName evidence="1">Uncharacterized protein</fullName>
    </submittedName>
</protein>
<reference evidence="1" key="1">
    <citation type="submission" date="2022-11" db="EMBL/GenBank/DDBJ databases">
        <title>Genome Resource of Sclerotinia nivalis Strain SnTB1, a Plant Pathogen Isolated from American Ginseng.</title>
        <authorList>
            <person name="Fan S."/>
        </authorList>
    </citation>
    <scope>NUCLEOTIDE SEQUENCE</scope>
    <source>
        <strain evidence="1">SnTB1</strain>
    </source>
</reference>
<name>A0A9X0A9A5_9HELO</name>
<evidence type="ECO:0000313" key="1">
    <source>
        <dbReference type="EMBL" id="KAJ8058437.1"/>
    </source>
</evidence>